<dbReference type="Pfam" id="PF00474">
    <property type="entry name" value="SSF"/>
    <property type="match status" value="1"/>
</dbReference>
<accession>A0A523UVD9</accession>
<dbReference type="PANTHER" id="PTHR48086">
    <property type="entry name" value="SODIUM/PROLINE SYMPORTER-RELATED"/>
    <property type="match status" value="1"/>
</dbReference>
<comment type="subcellular location">
    <subcellularLocation>
        <location evidence="1">Cell membrane</location>
        <topology evidence="1">Multi-pass membrane protein</topology>
    </subcellularLocation>
</comment>
<feature type="transmembrane region" description="Helical" evidence="14">
    <location>
        <begin position="401"/>
        <end position="424"/>
    </location>
</feature>
<keyword evidence="11" id="KW-0739">Sodium transport</keyword>
<protein>
    <submittedName>
        <fullName evidence="15">Sodium:solute symporter family protein</fullName>
    </submittedName>
</protein>
<comment type="similarity">
    <text evidence="2 13">Belongs to the sodium:solute symporter (SSF) (TC 2.A.21) family.</text>
</comment>
<sequence>MITVIIISIFGLLILLLSIFGYKVSAKTPEDYMLASRGIGVTVMFFFVLFAISSAWTFYGYPGFLYQHGVFYVYFIWGAVVSFACLYMFLGPRLWAVARLNNFLSPIEIVAERYNSRALRIIISLIMLAFIIPYIGIQPLGVGLGFKALTGISPIFGIVYTTVLLIIIVFLGGMRTTAWVNVLLGTIYTVAFLGSLVWVINRVFPGGLREAVNVVESNFPALYVAPGPQGYFRPFIIGGAFIVGLMGFAWPHVVMATLTAQDKSVFKWVPLLALVVGGVGFYTIPFLWGGIVAPAISHMEGTLVPPMLGLEADNVVQTIITQYLPGWFAGFVLIGVIAAAVSTAAMQVMTSAIFVSRDIIYGGLGKKMRPEQMVFVTKLAVIGLILLALVVALHYRMALALYLTKIAVPGFAQWATLLVGSILWRRSTRQGALCGIIGGTAYLVAGYFYPPIVFHLENPLIPALALNIILFVVVSLLTPRPDSETIRRFYDEVDEYLEQA</sequence>
<reference evidence="15 16" key="1">
    <citation type="submission" date="2019-03" db="EMBL/GenBank/DDBJ databases">
        <title>Metabolic potential of uncultured bacteria and archaea associated with petroleum seepage in deep-sea sediments.</title>
        <authorList>
            <person name="Dong X."/>
            <person name="Hubert C."/>
        </authorList>
    </citation>
    <scope>NUCLEOTIDE SEQUENCE [LARGE SCALE GENOMIC DNA]</scope>
    <source>
        <strain evidence="15">E44_bin18</strain>
    </source>
</reference>
<evidence type="ECO:0000256" key="12">
    <source>
        <dbReference type="ARBA" id="ARBA00033708"/>
    </source>
</evidence>
<evidence type="ECO:0000256" key="1">
    <source>
        <dbReference type="ARBA" id="ARBA00004651"/>
    </source>
</evidence>
<evidence type="ECO:0000256" key="5">
    <source>
        <dbReference type="ARBA" id="ARBA00022692"/>
    </source>
</evidence>
<dbReference type="CDD" id="cd10322">
    <property type="entry name" value="SLC5sbd"/>
    <property type="match status" value="1"/>
</dbReference>
<keyword evidence="5 14" id="KW-0812">Transmembrane</keyword>
<dbReference type="PROSITE" id="PS00457">
    <property type="entry name" value="NA_SOLUT_SYMP_2"/>
    <property type="match status" value="1"/>
</dbReference>
<feature type="transmembrane region" description="Helical" evidence="14">
    <location>
        <begin position="38"/>
        <end position="59"/>
    </location>
</feature>
<feature type="transmembrane region" description="Helical" evidence="14">
    <location>
        <begin position="118"/>
        <end position="137"/>
    </location>
</feature>
<name>A0A523UVD9_UNCT6</name>
<evidence type="ECO:0000313" key="16">
    <source>
        <dbReference type="Proteomes" id="UP000315525"/>
    </source>
</evidence>
<proteinExistence type="inferred from homology"/>
<keyword evidence="7 14" id="KW-1133">Transmembrane helix</keyword>
<keyword evidence="3" id="KW-0813">Transport</keyword>
<dbReference type="InterPro" id="IPR001734">
    <property type="entry name" value="Na/solute_symporter"/>
</dbReference>
<evidence type="ECO:0000256" key="11">
    <source>
        <dbReference type="ARBA" id="ARBA00023201"/>
    </source>
</evidence>
<dbReference type="PROSITE" id="PS50283">
    <property type="entry name" value="NA_SOLUT_SYMP_3"/>
    <property type="match status" value="1"/>
</dbReference>
<dbReference type="InterPro" id="IPR038377">
    <property type="entry name" value="Na/Glc_symporter_sf"/>
</dbReference>
<feature type="transmembrane region" description="Helical" evidence="14">
    <location>
        <begin position="6"/>
        <end position="26"/>
    </location>
</feature>
<dbReference type="GO" id="GO:0006814">
    <property type="term" value="P:sodium ion transport"/>
    <property type="evidence" value="ECO:0007669"/>
    <property type="project" value="UniProtKB-KW"/>
</dbReference>
<evidence type="ECO:0000256" key="14">
    <source>
        <dbReference type="SAM" id="Phobius"/>
    </source>
</evidence>
<dbReference type="Proteomes" id="UP000315525">
    <property type="component" value="Unassembled WGS sequence"/>
</dbReference>
<feature type="transmembrane region" description="Helical" evidence="14">
    <location>
        <begin position="461"/>
        <end position="478"/>
    </location>
</feature>
<evidence type="ECO:0000256" key="4">
    <source>
        <dbReference type="ARBA" id="ARBA00022475"/>
    </source>
</evidence>
<dbReference type="PANTHER" id="PTHR48086:SF3">
    <property type="entry name" value="SODIUM_PROLINE SYMPORTER"/>
    <property type="match status" value="1"/>
</dbReference>
<feature type="transmembrane region" description="Helical" evidence="14">
    <location>
        <begin position="149"/>
        <end position="171"/>
    </location>
</feature>
<evidence type="ECO:0000256" key="3">
    <source>
        <dbReference type="ARBA" id="ARBA00022448"/>
    </source>
</evidence>
<gene>
    <name evidence="15" type="ORF">E3J62_03935</name>
</gene>
<evidence type="ECO:0000313" key="15">
    <source>
        <dbReference type="EMBL" id="TET46516.1"/>
    </source>
</evidence>
<evidence type="ECO:0000256" key="13">
    <source>
        <dbReference type="RuleBase" id="RU362091"/>
    </source>
</evidence>
<organism evidence="15 16">
    <name type="scientific">candidate division TA06 bacterium</name>
    <dbReference type="NCBI Taxonomy" id="2250710"/>
    <lineage>
        <taxon>Bacteria</taxon>
        <taxon>Bacteria division TA06</taxon>
    </lineage>
</organism>
<feature type="transmembrane region" description="Helical" evidence="14">
    <location>
        <begin position="178"/>
        <end position="200"/>
    </location>
</feature>
<comment type="caution">
    <text evidence="15">The sequence shown here is derived from an EMBL/GenBank/DDBJ whole genome shotgun (WGS) entry which is preliminary data.</text>
</comment>
<evidence type="ECO:0000256" key="9">
    <source>
        <dbReference type="ARBA" id="ARBA00023065"/>
    </source>
</evidence>
<dbReference type="EMBL" id="SOJN01000049">
    <property type="protein sequence ID" value="TET46516.1"/>
    <property type="molecule type" value="Genomic_DNA"/>
</dbReference>
<keyword evidence="9" id="KW-0406">Ion transport</keyword>
<dbReference type="InterPro" id="IPR018212">
    <property type="entry name" value="Na/solute_symporter_CS"/>
</dbReference>
<feature type="transmembrane region" description="Helical" evidence="14">
    <location>
        <begin position="231"/>
        <end position="250"/>
    </location>
</feature>
<evidence type="ECO:0000256" key="2">
    <source>
        <dbReference type="ARBA" id="ARBA00006434"/>
    </source>
</evidence>
<dbReference type="GO" id="GO:0015293">
    <property type="term" value="F:symporter activity"/>
    <property type="evidence" value="ECO:0007669"/>
    <property type="project" value="UniProtKB-KW"/>
</dbReference>
<dbReference type="InterPro" id="IPR050277">
    <property type="entry name" value="Sodium:Solute_Symporter"/>
</dbReference>
<evidence type="ECO:0000256" key="6">
    <source>
        <dbReference type="ARBA" id="ARBA00022847"/>
    </source>
</evidence>
<dbReference type="GO" id="GO:0005886">
    <property type="term" value="C:plasma membrane"/>
    <property type="evidence" value="ECO:0007669"/>
    <property type="project" value="UniProtKB-SubCell"/>
</dbReference>
<evidence type="ECO:0000256" key="7">
    <source>
        <dbReference type="ARBA" id="ARBA00022989"/>
    </source>
</evidence>
<feature type="transmembrane region" description="Helical" evidence="14">
    <location>
        <begin position="327"/>
        <end position="355"/>
    </location>
</feature>
<dbReference type="GO" id="GO:0046942">
    <property type="term" value="P:carboxylic acid transport"/>
    <property type="evidence" value="ECO:0007669"/>
    <property type="project" value="UniProtKB-ARBA"/>
</dbReference>
<keyword evidence="6" id="KW-0769">Symport</keyword>
<keyword evidence="10 14" id="KW-0472">Membrane</keyword>
<dbReference type="AlphaFoldDB" id="A0A523UVD9"/>
<feature type="transmembrane region" description="Helical" evidence="14">
    <location>
        <begin position="375"/>
        <end position="395"/>
    </location>
</feature>
<evidence type="ECO:0000256" key="8">
    <source>
        <dbReference type="ARBA" id="ARBA00023053"/>
    </source>
</evidence>
<dbReference type="Gene3D" id="1.20.1730.10">
    <property type="entry name" value="Sodium/glucose cotransporter"/>
    <property type="match status" value="1"/>
</dbReference>
<keyword evidence="4" id="KW-1003">Cell membrane</keyword>
<feature type="transmembrane region" description="Helical" evidence="14">
    <location>
        <begin position="271"/>
        <end position="296"/>
    </location>
</feature>
<feature type="transmembrane region" description="Helical" evidence="14">
    <location>
        <begin position="71"/>
        <end position="90"/>
    </location>
</feature>
<keyword evidence="8" id="KW-0915">Sodium</keyword>
<feature type="transmembrane region" description="Helical" evidence="14">
    <location>
        <begin position="431"/>
        <end position="449"/>
    </location>
</feature>
<evidence type="ECO:0000256" key="10">
    <source>
        <dbReference type="ARBA" id="ARBA00023136"/>
    </source>
</evidence>
<comment type="catalytic activity">
    <reaction evidence="12">
        <text>L-proline(in) + Na(+)(in) = L-proline(out) + Na(+)(out)</text>
        <dbReference type="Rhea" id="RHEA:28967"/>
        <dbReference type="ChEBI" id="CHEBI:29101"/>
        <dbReference type="ChEBI" id="CHEBI:60039"/>
    </reaction>
</comment>